<keyword evidence="2" id="KW-1185">Reference proteome</keyword>
<dbReference type="EMBL" id="JACEEZ010013578">
    <property type="protein sequence ID" value="KAG0719966.1"/>
    <property type="molecule type" value="Genomic_DNA"/>
</dbReference>
<proteinExistence type="predicted"/>
<gene>
    <name evidence="1" type="ORF">GWK47_049409</name>
</gene>
<evidence type="ECO:0000313" key="2">
    <source>
        <dbReference type="Proteomes" id="UP000770661"/>
    </source>
</evidence>
<protein>
    <submittedName>
        <fullName evidence="1">Uncharacterized protein</fullName>
    </submittedName>
</protein>
<evidence type="ECO:0000313" key="1">
    <source>
        <dbReference type="EMBL" id="KAG0719966.1"/>
    </source>
</evidence>
<sequence>MTLFDIGHADAFDLITVDEDRQFLLGQRCPDGPRGIMQGVDQSLADRERRRLERGVLKRSKLTGACHDCHAQLIGLGAGTKKRNGGCRGKGRGLRSERRNIRSIGLFPQASPTPIMTPSSLTMTLTLT</sequence>
<dbReference type="AlphaFoldDB" id="A0A8J4YB06"/>
<organism evidence="1 2">
    <name type="scientific">Chionoecetes opilio</name>
    <name type="common">Atlantic snow crab</name>
    <name type="synonym">Cancer opilio</name>
    <dbReference type="NCBI Taxonomy" id="41210"/>
    <lineage>
        <taxon>Eukaryota</taxon>
        <taxon>Metazoa</taxon>
        <taxon>Ecdysozoa</taxon>
        <taxon>Arthropoda</taxon>
        <taxon>Crustacea</taxon>
        <taxon>Multicrustacea</taxon>
        <taxon>Malacostraca</taxon>
        <taxon>Eumalacostraca</taxon>
        <taxon>Eucarida</taxon>
        <taxon>Decapoda</taxon>
        <taxon>Pleocyemata</taxon>
        <taxon>Brachyura</taxon>
        <taxon>Eubrachyura</taxon>
        <taxon>Majoidea</taxon>
        <taxon>Majidae</taxon>
        <taxon>Chionoecetes</taxon>
    </lineage>
</organism>
<name>A0A8J4YB06_CHIOP</name>
<reference evidence="1" key="1">
    <citation type="submission" date="2020-07" db="EMBL/GenBank/DDBJ databases">
        <title>The High-quality genome of the commercially important snow crab, Chionoecetes opilio.</title>
        <authorList>
            <person name="Jeong J.-H."/>
            <person name="Ryu S."/>
        </authorList>
    </citation>
    <scope>NUCLEOTIDE SEQUENCE</scope>
    <source>
        <strain evidence="1">MADBK_172401_WGS</strain>
        <tissue evidence="1">Digestive gland</tissue>
    </source>
</reference>
<accession>A0A8J4YB06</accession>
<comment type="caution">
    <text evidence="1">The sequence shown here is derived from an EMBL/GenBank/DDBJ whole genome shotgun (WGS) entry which is preliminary data.</text>
</comment>
<dbReference type="Proteomes" id="UP000770661">
    <property type="component" value="Unassembled WGS sequence"/>
</dbReference>